<dbReference type="EMBL" id="JAUHLI010000013">
    <property type="protein sequence ID" value="MEE2002496.1"/>
    <property type="molecule type" value="Genomic_DNA"/>
</dbReference>
<accession>A0ABU7J7K5</accession>
<keyword evidence="1" id="KW-0732">Signal</keyword>
<evidence type="ECO:0000256" key="1">
    <source>
        <dbReference type="SAM" id="SignalP"/>
    </source>
</evidence>
<evidence type="ECO:0000313" key="2">
    <source>
        <dbReference type="EMBL" id="MEE2002496.1"/>
    </source>
</evidence>
<keyword evidence="3" id="KW-1185">Reference proteome</keyword>
<reference evidence="2 3" key="1">
    <citation type="submission" date="2023-07" db="EMBL/GenBank/DDBJ databases">
        <title>Alkalimonas sp., MEB108 novel, alkaliphilic bacterium isolated from Lonar Lake, India.</title>
        <authorList>
            <person name="Joshi A."/>
            <person name="Thite S."/>
        </authorList>
    </citation>
    <scope>NUCLEOTIDE SEQUENCE [LARGE SCALE GENOMIC DNA]</scope>
    <source>
        <strain evidence="2 3">MEB108</strain>
    </source>
</reference>
<comment type="caution">
    <text evidence="2">The sequence shown here is derived from an EMBL/GenBank/DDBJ whole genome shotgun (WGS) entry which is preliminary data.</text>
</comment>
<protein>
    <submittedName>
        <fullName evidence="2">Uncharacterized protein</fullName>
    </submittedName>
</protein>
<organism evidence="2 3">
    <name type="scientific">Alkalimonas cellulosilytica</name>
    <dbReference type="NCBI Taxonomy" id="3058395"/>
    <lineage>
        <taxon>Bacteria</taxon>
        <taxon>Pseudomonadati</taxon>
        <taxon>Pseudomonadota</taxon>
        <taxon>Gammaproteobacteria</taxon>
        <taxon>Alkalimonas</taxon>
    </lineage>
</organism>
<feature type="signal peptide" evidence="1">
    <location>
        <begin position="1"/>
        <end position="27"/>
    </location>
</feature>
<proteinExistence type="predicted"/>
<evidence type="ECO:0000313" key="3">
    <source>
        <dbReference type="Proteomes" id="UP001336314"/>
    </source>
</evidence>
<name>A0ABU7J7K5_9GAMM</name>
<dbReference type="Proteomes" id="UP001336314">
    <property type="component" value="Unassembled WGS sequence"/>
</dbReference>
<gene>
    <name evidence="2" type="ORF">QWY20_13620</name>
</gene>
<dbReference type="RefSeq" id="WP_330129559.1">
    <property type="nucleotide sequence ID" value="NZ_JAUHLI010000013.1"/>
</dbReference>
<feature type="chain" id="PRO_5046276224" evidence="1">
    <location>
        <begin position="28"/>
        <end position="151"/>
    </location>
</feature>
<sequence length="151" mass="16696">MTFFKLNQLATTLLTISLLINFNVAQAQSVSEKRAAPRAIGETEKNLSPRALKIEGIKGEPTIPRSQQVPGIGKVFFPGDHFSEAFPGDHFTTGQISALNAQGVRTVEQFLKADAAVIGRLVDADARTVGQWQRTIHQSMRDNRKKPNRDR</sequence>